<dbReference type="PROSITE" id="PS50026">
    <property type="entry name" value="EGF_3"/>
    <property type="match status" value="1"/>
</dbReference>
<evidence type="ECO:0000256" key="10">
    <source>
        <dbReference type="PROSITE-ProRule" id="PRU00076"/>
    </source>
</evidence>
<dbReference type="PANTHER" id="PTHR47333:SF4">
    <property type="entry name" value="EGF-LIKE DOMAIN-CONTAINING PROTEIN"/>
    <property type="match status" value="1"/>
</dbReference>
<evidence type="ECO:0000256" key="5">
    <source>
        <dbReference type="ARBA" id="ARBA00022729"/>
    </source>
</evidence>
<dbReference type="Pfam" id="PF03732">
    <property type="entry name" value="Retrotrans_gag"/>
    <property type="match status" value="1"/>
</dbReference>
<proteinExistence type="predicted"/>
<dbReference type="InterPro" id="IPR018097">
    <property type="entry name" value="EGF_Ca-bd_CS"/>
</dbReference>
<dbReference type="InterPro" id="IPR006605">
    <property type="entry name" value="G2_nidogen/fibulin_G2F"/>
</dbReference>
<evidence type="ECO:0000256" key="6">
    <source>
        <dbReference type="ARBA" id="ARBA00022737"/>
    </source>
</evidence>
<dbReference type="Pfam" id="PF07474">
    <property type="entry name" value="G2F"/>
    <property type="match status" value="1"/>
</dbReference>
<reference evidence="14" key="1">
    <citation type="submission" date="2025-08" db="UniProtKB">
        <authorList>
            <consortium name="RefSeq"/>
        </authorList>
    </citation>
    <scope>IDENTIFICATION</scope>
</reference>
<dbReference type="OrthoDB" id="9000577at2759"/>
<feature type="domain" description="Nidogen G2 beta-barrel" evidence="12">
    <location>
        <begin position="148"/>
        <end position="370"/>
    </location>
</feature>
<keyword evidence="4 10" id="KW-0245">EGF-like domain</keyword>
<keyword evidence="3" id="KW-0272">Extracellular matrix</keyword>
<keyword evidence="5" id="KW-0732">Signal</keyword>
<dbReference type="GeneID" id="106554287"/>
<dbReference type="FunFam" id="2.10.25.10:FF:000038">
    <property type="entry name" value="Fibrillin 2"/>
    <property type="match status" value="1"/>
</dbReference>
<evidence type="ECO:0000259" key="11">
    <source>
        <dbReference type="PROSITE" id="PS50026"/>
    </source>
</evidence>
<dbReference type="SMART" id="SM00682">
    <property type="entry name" value="G2F"/>
    <property type="match status" value="1"/>
</dbReference>
<dbReference type="SMART" id="SM00181">
    <property type="entry name" value="EGF"/>
    <property type="match status" value="2"/>
</dbReference>
<dbReference type="Gene3D" id="2.40.155.10">
    <property type="entry name" value="Green fluorescent protein"/>
    <property type="match status" value="1"/>
</dbReference>
<dbReference type="PANTHER" id="PTHR47333">
    <property type="entry name" value="VON WILLEBRAND FACTOR C AND EGF DOMAIN-CONTAINING PROTEIN"/>
    <property type="match status" value="1"/>
</dbReference>
<dbReference type="InterPro" id="IPR049883">
    <property type="entry name" value="NOTCH1_EGF-like"/>
</dbReference>
<dbReference type="InterPro" id="IPR009017">
    <property type="entry name" value="GFP"/>
</dbReference>
<evidence type="ECO:0000313" key="14">
    <source>
        <dbReference type="RefSeq" id="XP_013928410.1"/>
    </source>
</evidence>
<comment type="caution">
    <text evidence="10">Lacks conserved residue(s) required for the propagation of feature annotation.</text>
</comment>
<keyword evidence="13" id="KW-1185">Reference proteome</keyword>
<name>A0A6I9YXS0_9SAUR</name>
<dbReference type="Gene3D" id="2.10.25.10">
    <property type="entry name" value="Laminin"/>
    <property type="match status" value="2"/>
</dbReference>
<dbReference type="CDD" id="cd00255">
    <property type="entry name" value="nidG2"/>
    <property type="match status" value="1"/>
</dbReference>
<protein>
    <submittedName>
        <fullName evidence="14">Hemicentin-1-like</fullName>
    </submittedName>
</protein>
<dbReference type="Proteomes" id="UP000504617">
    <property type="component" value="Unplaced"/>
</dbReference>
<feature type="non-terminal residue" evidence="14">
    <location>
        <position position="480"/>
    </location>
</feature>
<evidence type="ECO:0000256" key="2">
    <source>
        <dbReference type="ARBA" id="ARBA00022525"/>
    </source>
</evidence>
<dbReference type="Pfam" id="PF07645">
    <property type="entry name" value="EGF_CA"/>
    <property type="match status" value="2"/>
</dbReference>
<dbReference type="PROSITE" id="PS50993">
    <property type="entry name" value="NIDOGEN_G2"/>
    <property type="match status" value="1"/>
</dbReference>
<dbReference type="InterPro" id="IPR009030">
    <property type="entry name" value="Growth_fac_rcpt_cys_sf"/>
</dbReference>
<dbReference type="InterPro" id="IPR000152">
    <property type="entry name" value="EGF-type_Asp/Asn_hydroxyl_site"/>
</dbReference>
<dbReference type="InterPro" id="IPR000742">
    <property type="entry name" value="EGF"/>
</dbReference>
<evidence type="ECO:0000256" key="9">
    <source>
        <dbReference type="ARBA" id="ARBA00023180"/>
    </source>
</evidence>
<evidence type="ECO:0000259" key="12">
    <source>
        <dbReference type="PROSITE" id="PS50993"/>
    </source>
</evidence>
<dbReference type="SUPFAM" id="SSF54511">
    <property type="entry name" value="GFP-like"/>
    <property type="match status" value="1"/>
</dbReference>
<keyword evidence="2" id="KW-0964">Secreted</keyword>
<dbReference type="InterPro" id="IPR005162">
    <property type="entry name" value="Retrotrans_gag_dom"/>
</dbReference>
<keyword evidence="6" id="KW-0677">Repeat</keyword>
<dbReference type="InterPro" id="IPR001881">
    <property type="entry name" value="EGF-like_Ca-bd_dom"/>
</dbReference>
<evidence type="ECO:0000256" key="3">
    <source>
        <dbReference type="ARBA" id="ARBA00022530"/>
    </source>
</evidence>
<evidence type="ECO:0000256" key="4">
    <source>
        <dbReference type="ARBA" id="ARBA00022536"/>
    </source>
</evidence>
<keyword evidence="9" id="KW-0325">Glycoprotein</keyword>
<evidence type="ECO:0000256" key="1">
    <source>
        <dbReference type="ARBA" id="ARBA00004498"/>
    </source>
</evidence>
<dbReference type="SUPFAM" id="SSF57184">
    <property type="entry name" value="Growth factor receptor domain"/>
    <property type="match status" value="1"/>
</dbReference>
<dbReference type="RefSeq" id="XP_013928410.1">
    <property type="nucleotide sequence ID" value="XM_014072935.1"/>
</dbReference>
<dbReference type="AlphaFoldDB" id="A0A6I9YXS0"/>
<dbReference type="PROSITE" id="PS01187">
    <property type="entry name" value="EGF_CA"/>
    <property type="match status" value="1"/>
</dbReference>
<feature type="domain" description="EGF-like" evidence="11">
    <location>
        <begin position="384"/>
        <end position="423"/>
    </location>
</feature>
<dbReference type="InterPro" id="IPR052080">
    <property type="entry name" value="vWF_C/EGF_Fibrillin"/>
</dbReference>
<keyword evidence="7" id="KW-0106">Calcium</keyword>
<keyword evidence="8 10" id="KW-1015">Disulfide bond</keyword>
<dbReference type="SMART" id="SM00179">
    <property type="entry name" value="EGF_CA"/>
    <property type="match status" value="2"/>
</dbReference>
<gene>
    <name evidence="14" type="primary">LOC106554287</name>
</gene>
<dbReference type="KEGG" id="tsr:106554287"/>
<accession>A0A6I9YXS0</accession>
<dbReference type="CDD" id="cd00054">
    <property type="entry name" value="EGF_CA"/>
    <property type="match status" value="2"/>
</dbReference>
<feature type="disulfide bond" evidence="10">
    <location>
        <begin position="388"/>
        <end position="398"/>
    </location>
</feature>
<evidence type="ECO:0000256" key="7">
    <source>
        <dbReference type="ARBA" id="ARBA00022837"/>
    </source>
</evidence>
<evidence type="ECO:0000313" key="13">
    <source>
        <dbReference type="Proteomes" id="UP000504617"/>
    </source>
</evidence>
<sequence length="480" mass="53126">MAVHALSWDTLIAKLQNHYAPTLSHIAQHYAFWQCIQKDTETISQFLASLRTAATQCKFPYDSLLEQFVCGVQAIRIKQRLLACSDINLQMAMDEARAAELSDRSMAEIQKCQQYISPITRIFLIDELAPLDDLEEDQVNRLKTQPSGPSQARGSVIGHINDVEFGIAVLNATVIDGPDEDITSVEAKITNIPWNLGPVMRVLVSILSPIYWITAKEIGEAVNGFSLTSAVFKRETQVEFATGELVRMTHVARGLDSDGYLLLDVVISGHILPLQSTADVNVKDYTEDYIQTGPGQLYAYSTRLFSIDGVSLPYTWNHTITYDQNRGKMPFLVETLQASSIKTEYSPHEEALTFKIAASITKGDHSNQCPDGFLLDSSGPYCSDEDECITQKPCSHICHNVVGTYYCSCPKGLTISADGRACQDIDECALGRHSCMIGQDCENVIGSYRCVIQCGIGFRRTPDGLSCQDVNECQESHPCH</sequence>
<dbReference type="FunFam" id="2.10.25.10:FF:000008">
    <property type="entry name" value="Signal peptide, CUB domain, EGF-like 2"/>
    <property type="match status" value="1"/>
</dbReference>
<organism evidence="13 14">
    <name type="scientific">Thamnophis sirtalis</name>
    <dbReference type="NCBI Taxonomy" id="35019"/>
    <lineage>
        <taxon>Eukaryota</taxon>
        <taxon>Metazoa</taxon>
        <taxon>Chordata</taxon>
        <taxon>Craniata</taxon>
        <taxon>Vertebrata</taxon>
        <taxon>Euteleostomi</taxon>
        <taxon>Lepidosauria</taxon>
        <taxon>Squamata</taxon>
        <taxon>Bifurcata</taxon>
        <taxon>Unidentata</taxon>
        <taxon>Episquamata</taxon>
        <taxon>Toxicofera</taxon>
        <taxon>Serpentes</taxon>
        <taxon>Colubroidea</taxon>
        <taxon>Colubridae</taxon>
        <taxon>Natricinae</taxon>
        <taxon>Thamnophis</taxon>
    </lineage>
</organism>
<dbReference type="GO" id="GO:0005509">
    <property type="term" value="F:calcium ion binding"/>
    <property type="evidence" value="ECO:0007669"/>
    <property type="project" value="InterPro"/>
</dbReference>
<evidence type="ECO:0000256" key="8">
    <source>
        <dbReference type="ARBA" id="ARBA00023157"/>
    </source>
</evidence>
<dbReference type="PROSITE" id="PS00010">
    <property type="entry name" value="ASX_HYDROXYL"/>
    <property type="match status" value="1"/>
</dbReference>
<dbReference type="FunFam" id="2.40.155.10:FF:000002">
    <property type="entry name" value="Hemicentin 1"/>
    <property type="match status" value="1"/>
</dbReference>
<comment type="subcellular location">
    <subcellularLocation>
        <location evidence="1">Secreted</location>
        <location evidence="1">Extracellular space</location>
        <location evidence="1">Extracellular matrix</location>
    </subcellularLocation>
</comment>